<dbReference type="InterPro" id="IPR013011">
    <property type="entry name" value="PTS_EIIB_2"/>
</dbReference>
<dbReference type="EMBL" id="JBHLUU010000010">
    <property type="protein sequence ID" value="MFC0474054.1"/>
    <property type="molecule type" value="Genomic_DNA"/>
</dbReference>
<dbReference type="InterPro" id="IPR016152">
    <property type="entry name" value="PTrfase/Anion_transptr"/>
</dbReference>
<keyword evidence="3" id="KW-0805">Transcription regulation</keyword>
<dbReference type="PROSITE" id="PS51094">
    <property type="entry name" value="PTS_EIIA_TYPE_2"/>
    <property type="match status" value="1"/>
</dbReference>
<dbReference type="Gene3D" id="1.10.10.10">
    <property type="entry name" value="Winged helix-like DNA-binding domain superfamily/Winged helix DNA-binding domain"/>
    <property type="match status" value="2"/>
</dbReference>
<dbReference type="InterPro" id="IPR036390">
    <property type="entry name" value="WH_DNA-bd_sf"/>
</dbReference>
<reference evidence="8 9" key="1">
    <citation type="submission" date="2024-09" db="EMBL/GenBank/DDBJ databases">
        <authorList>
            <person name="Sun Q."/>
            <person name="Mori K."/>
        </authorList>
    </citation>
    <scope>NUCLEOTIDE SEQUENCE [LARGE SCALE GENOMIC DNA]</scope>
    <source>
        <strain evidence="8 9">CGMCC 1.9126</strain>
    </source>
</reference>
<dbReference type="Pfam" id="PF00874">
    <property type="entry name" value="PRD"/>
    <property type="match status" value="2"/>
</dbReference>
<dbReference type="SUPFAM" id="SSF46785">
    <property type="entry name" value="Winged helix' DNA-binding domain"/>
    <property type="match status" value="1"/>
</dbReference>
<feature type="domain" description="PRD" evidence="7">
    <location>
        <begin position="201"/>
        <end position="306"/>
    </location>
</feature>
<dbReference type="InterPro" id="IPR011608">
    <property type="entry name" value="PRD"/>
</dbReference>
<dbReference type="InterPro" id="IPR050661">
    <property type="entry name" value="BglG_antiterminators"/>
</dbReference>
<dbReference type="SUPFAM" id="SSF52794">
    <property type="entry name" value="PTS system IIB component-like"/>
    <property type="match status" value="1"/>
</dbReference>
<dbReference type="PROSITE" id="PS51372">
    <property type="entry name" value="PRD_2"/>
    <property type="match status" value="2"/>
</dbReference>
<evidence type="ECO:0000256" key="2">
    <source>
        <dbReference type="ARBA" id="ARBA00022737"/>
    </source>
</evidence>
<feature type="domain" description="PTS EIIB type-2" evidence="6">
    <location>
        <begin position="419"/>
        <end position="507"/>
    </location>
</feature>
<dbReference type="InterPro" id="IPR036634">
    <property type="entry name" value="PRD_sf"/>
</dbReference>
<dbReference type="InterPro" id="IPR036095">
    <property type="entry name" value="PTS_EIIB-like_sf"/>
</dbReference>
<evidence type="ECO:0000256" key="1">
    <source>
        <dbReference type="ARBA" id="ARBA00022679"/>
    </source>
</evidence>
<evidence type="ECO:0000259" key="7">
    <source>
        <dbReference type="PROSITE" id="PS51372"/>
    </source>
</evidence>
<dbReference type="PANTHER" id="PTHR30185:SF18">
    <property type="entry name" value="TRANSCRIPTIONAL REGULATOR MTLR"/>
    <property type="match status" value="1"/>
</dbReference>
<proteinExistence type="predicted"/>
<dbReference type="CDD" id="cd05568">
    <property type="entry name" value="PTS_IIB_bgl_like"/>
    <property type="match status" value="1"/>
</dbReference>
<protein>
    <submittedName>
        <fullName evidence="8">BglG family transcription antiterminator</fullName>
    </submittedName>
</protein>
<evidence type="ECO:0000313" key="8">
    <source>
        <dbReference type="EMBL" id="MFC0474054.1"/>
    </source>
</evidence>
<dbReference type="Gene3D" id="3.40.50.2300">
    <property type="match status" value="1"/>
</dbReference>
<sequence>MYITARERKILEVILLSEEETTVSSIAKILNVSSRTVHRDLKGVEEILKSYDLSLSKQSGVGILVKGSRENKEKLKLFLFSASHTEYTPDERQTIILSSLLESLEPVKLAVLANDLNVTIATVSNDLNKIEEKIEPFGLSLIRKRGYGVELFGLETAKRKVMSSLILDHLDEFEFISFIRENIQKRSTMDMDTATDRLLGLVDKKKLIIIESIIDDVKKELPYPIADSAYIGLVVHLALATERIQQGVELVLDDRFPDQLLTTKEYKIAEKIVSGLETAFQISVSQGEASYITMHLLGAKLRNEQGDIFEETAVQVGYSAQKLIQYVGKRMGYHFENNIDLYQGLIAHLRPAIYRMKQHMKISNPLLKRIMEDYQELFGIIQDGVEIVFPDFFVPKEEIGFLVMHFASAMLKGEENKEVKGLVVCSSGIGTSKILATKIQKELPWLKTKNVSLFDFEQINPEEYSIIISTVPLKDDQGPYVLVSPILSQAEIERIKQSVRVDHRDQPKKDINLSIKNEAEKDFFSRIQRNHRFTSAAIDILSGYFIQKLGGDCSIESALLAACETLQEQGIINDAVKVVKHIVEREALGGLGIPETTLSLYHTRSTEVTKPSFTMYELEKPVNVSAMDGSEISNKRILLMLSPQESTEEALEILSQISASIIRNDESIHLYENGEKDALFDFLCNEIRDIFEAKDIH</sequence>
<feature type="domain" description="PRD" evidence="7">
    <location>
        <begin position="311"/>
        <end position="416"/>
    </location>
</feature>
<evidence type="ECO:0000313" key="9">
    <source>
        <dbReference type="Proteomes" id="UP001589738"/>
    </source>
</evidence>
<dbReference type="RefSeq" id="WP_377057490.1">
    <property type="nucleotide sequence ID" value="NZ_JBHLUU010000010.1"/>
</dbReference>
<keyword evidence="2" id="KW-0677">Repeat</keyword>
<dbReference type="InterPro" id="IPR036388">
    <property type="entry name" value="WH-like_DNA-bd_sf"/>
</dbReference>
<comment type="caution">
    <text evidence="8">The sequence shown here is derived from an EMBL/GenBank/DDBJ whole genome shotgun (WGS) entry which is preliminary data.</text>
</comment>
<dbReference type="Gene3D" id="1.10.1790.10">
    <property type="entry name" value="PRD domain"/>
    <property type="match status" value="2"/>
</dbReference>
<evidence type="ECO:0000256" key="3">
    <source>
        <dbReference type="ARBA" id="ARBA00023015"/>
    </source>
</evidence>
<gene>
    <name evidence="8" type="ORF">ACFFHF_01865</name>
</gene>
<organism evidence="8 9">
    <name type="scientific">Robertmurraya beringensis</name>
    <dbReference type="NCBI Taxonomy" id="641660"/>
    <lineage>
        <taxon>Bacteria</taxon>
        <taxon>Bacillati</taxon>
        <taxon>Bacillota</taxon>
        <taxon>Bacilli</taxon>
        <taxon>Bacillales</taxon>
        <taxon>Bacillaceae</taxon>
        <taxon>Robertmurraya</taxon>
    </lineage>
</organism>
<dbReference type="Pfam" id="PF08279">
    <property type="entry name" value="HTH_11"/>
    <property type="match status" value="1"/>
</dbReference>
<evidence type="ECO:0000259" key="5">
    <source>
        <dbReference type="PROSITE" id="PS51094"/>
    </source>
</evidence>
<dbReference type="PANTHER" id="PTHR30185">
    <property type="entry name" value="CRYPTIC BETA-GLUCOSIDE BGL OPERON ANTITERMINATOR"/>
    <property type="match status" value="1"/>
</dbReference>
<accession>A0ABV6KL51</accession>
<dbReference type="InterPro" id="IPR002178">
    <property type="entry name" value="PTS_EIIA_type-2_dom"/>
</dbReference>
<dbReference type="SUPFAM" id="SSF63520">
    <property type="entry name" value="PTS-regulatory domain, PRD"/>
    <property type="match status" value="2"/>
</dbReference>
<dbReference type="InterPro" id="IPR013196">
    <property type="entry name" value="HTH_11"/>
</dbReference>
<keyword evidence="1" id="KW-0808">Transferase</keyword>
<dbReference type="SUPFAM" id="SSF55804">
    <property type="entry name" value="Phoshotransferase/anion transport protein"/>
    <property type="match status" value="1"/>
</dbReference>
<name>A0ABV6KL51_9BACI</name>
<dbReference type="Gene3D" id="3.40.930.10">
    <property type="entry name" value="Mannitol-specific EII, Chain A"/>
    <property type="match status" value="1"/>
</dbReference>
<evidence type="ECO:0000256" key="4">
    <source>
        <dbReference type="ARBA" id="ARBA00023163"/>
    </source>
</evidence>
<evidence type="ECO:0000259" key="6">
    <source>
        <dbReference type="PROSITE" id="PS51099"/>
    </source>
</evidence>
<dbReference type="PROSITE" id="PS51099">
    <property type="entry name" value="PTS_EIIB_TYPE_2"/>
    <property type="match status" value="1"/>
</dbReference>
<keyword evidence="9" id="KW-1185">Reference proteome</keyword>
<dbReference type="Pfam" id="PF00359">
    <property type="entry name" value="PTS_EIIA_2"/>
    <property type="match status" value="1"/>
</dbReference>
<keyword evidence="4" id="KW-0804">Transcription</keyword>
<feature type="domain" description="PTS EIIA type-2" evidence="5">
    <location>
        <begin position="539"/>
        <end position="686"/>
    </location>
</feature>
<dbReference type="Proteomes" id="UP001589738">
    <property type="component" value="Unassembled WGS sequence"/>
</dbReference>